<reference evidence="1" key="2">
    <citation type="submission" date="2016-02" db="EMBL/GenBank/DDBJ databases">
        <title>Genome sequence of Clostridium beijerinckii strain 59B.</title>
        <authorList>
            <person name="Little G.T."/>
            <person name="Minton N.P."/>
        </authorList>
    </citation>
    <scope>NUCLEOTIDE SEQUENCE</scope>
    <source>
        <strain evidence="1">NCIMB 14988</strain>
    </source>
</reference>
<reference evidence="2 9" key="5">
    <citation type="submission" date="2020-04" db="EMBL/GenBank/DDBJ databases">
        <authorList>
            <person name="Hitch T.C.A."/>
            <person name="Wylensek D."/>
            <person name="Clavel T."/>
        </authorList>
    </citation>
    <scope>NUCLEOTIDE SEQUENCE [LARGE SCALE GENOMIC DNA]</scope>
    <source>
        <strain evidence="2 9">WB01_NA02</strain>
    </source>
</reference>
<evidence type="ECO:0000313" key="5">
    <source>
        <dbReference type="EMBL" id="OOP73150.1"/>
    </source>
</evidence>
<dbReference type="InterPro" id="IPR024419">
    <property type="entry name" value="YvrJ"/>
</dbReference>
<dbReference type="AlphaFoldDB" id="A0A0B5QAB3"/>
<reference evidence="6" key="1">
    <citation type="submission" date="2014-12" db="EMBL/GenBank/DDBJ databases">
        <title>Genome sequence of Clostridium beijerinckii strain 59B.</title>
        <authorList>
            <person name="Little G.T."/>
            <person name="Minton N.P."/>
        </authorList>
    </citation>
    <scope>NUCLEOTIDE SEQUENCE [LARGE SCALE GENOMIC DNA]</scope>
    <source>
        <strain evidence="6">59B</strain>
    </source>
</reference>
<evidence type="ECO:0000313" key="4">
    <source>
        <dbReference type="EMBL" id="OOM53368.1"/>
    </source>
</evidence>
<organism evidence="1 6">
    <name type="scientific">Clostridium beijerinckii</name>
    <name type="common">Clostridium MP</name>
    <dbReference type="NCBI Taxonomy" id="1520"/>
    <lineage>
        <taxon>Bacteria</taxon>
        <taxon>Bacillati</taxon>
        <taxon>Bacillota</taxon>
        <taxon>Clostridia</taxon>
        <taxon>Eubacteriales</taxon>
        <taxon>Clostridiaceae</taxon>
        <taxon>Clostridium</taxon>
    </lineage>
</organism>
<dbReference type="Proteomes" id="UP001193748">
    <property type="component" value="Unassembled WGS sequence"/>
</dbReference>
<evidence type="ECO:0000313" key="9">
    <source>
        <dbReference type="Proteomes" id="UP000587880"/>
    </source>
</evidence>
<reference evidence="3" key="6">
    <citation type="submission" date="2020-05" db="EMBL/GenBank/DDBJ databases">
        <authorList>
            <person name="Brown S."/>
            <person name="Huntemann M."/>
            <person name="Clum A."/>
            <person name="Spunde A."/>
            <person name="Palaniappan K."/>
            <person name="Ritter S."/>
            <person name="Mikhailova N."/>
            <person name="Chen I.-M."/>
            <person name="Stamatis D."/>
            <person name="Reddy T."/>
            <person name="O'Malley R."/>
            <person name="Daum C."/>
            <person name="Shapiro N."/>
            <person name="Ivanova N."/>
            <person name="Kyrpides N."/>
            <person name="Woyke T."/>
        </authorList>
    </citation>
    <scope>NUCLEOTIDE SEQUENCE</scope>
    <source>
        <strain evidence="3">DJ080</strain>
    </source>
</reference>
<evidence type="ECO:0000313" key="3">
    <source>
        <dbReference type="EMBL" id="NRT87198.1"/>
    </source>
</evidence>
<evidence type="ECO:0000313" key="6">
    <source>
        <dbReference type="Proteomes" id="UP000031866"/>
    </source>
</evidence>
<reference evidence="5 7" key="4">
    <citation type="submission" date="2017-02" db="EMBL/GenBank/DDBJ databases">
        <title>Genome sequence of Clostridium beijerinckii Br21.</title>
        <authorList>
            <person name="Fonseca B.C."/>
            <person name="Guazzaroni M.E."/>
            <person name="Riano-Pachon D.M."/>
            <person name="Reginatto V."/>
        </authorList>
    </citation>
    <scope>NUCLEOTIDE SEQUENCE [LARGE SCALE GENOMIC DNA]</scope>
    <source>
        <strain evidence="5 7">Br21</strain>
    </source>
</reference>
<dbReference type="OrthoDB" id="2662123at2"/>
<dbReference type="RefSeq" id="WP_041896481.1">
    <property type="nucleotide sequence ID" value="NZ_CP010086.2"/>
</dbReference>
<dbReference type="EMBL" id="MWMH01000003">
    <property type="protein sequence ID" value="OOP73150.1"/>
    <property type="molecule type" value="Genomic_DNA"/>
</dbReference>
<reference evidence="4 8" key="3">
    <citation type="submission" date="2016-05" db="EMBL/GenBank/DDBJ databases">
        <title>Microbial solvent formation.</title>
        <authorList>
            <person name="Poehlein A."/>
            <person name="Montoya Solano J.D."/>
            <person name="Flitsch S."/>
            <person name="Krabben P."/>
            <person name="Duerre P."/>
            <person name="Daniel R."/>
        </authorList>
    </citation>
    <scope>NUCLEOTIDE SEQUENCE [LARGE SCALE GENOMIC DNA]</scope>
    <source>
        <strain evidence="4 8">DSM 53</strain>
    </source>
</reference>
<dbReference type="Proteomes" id="UP000190973">
    <property type="component" value="Unassembled WGS sequence"/>
</dbReference>
<dbReference type="EMBL" id="CP010086">
    <property type="protein sequence ID" value="AJG99164.1"/>
    <property type="molecule type" value="Genomic_DNA"/>
</dbReference>
<evidence type="ECO:0000313" key="1">
    <source>
        <dbReference type="EMBL" id="AJG99164.1"/>
    </source>
</evidence>
<accession>A0A0B5QAB3</accession>
<evidence type="ECO:0000313" key="7">
    <source>
        <dbReference type="Proteomes" id="UP000190959"/>
    </source>
</evidence>
<name>A0A0B5QAB3_CLOBE</name>
<dbReference type="EMBL" id="JABSWW010000001">
    <property type="protein sequence ID" value="NRT87198.1"/>
    <property type="molecule type" value="Genomic_DNA"/>
</dbReference>
<proteinExistence type="predicted"/>
<evidence type="ECO:0000313" key="2">
    <source>
        <dbReference type="EMBL" id="NMF04698.1"/>
    </source>
</evidence>
<dbReference type="KEGG" id="cbei:LF65_02591"/>
<protein>
    <submittedName>
        <fullName evidence="2">YvrJ family protein</fullName>
    </submittedName>
    <submittedName>
        <fullName evidence="4">YvrJ protein family protein</fullName>
    </submittedName>
</protein>
<dbReference type="Proteomes" id="UP000031866">
    <property type="component" value="Chromosome"/>
</dbReference>
<dbReference type="EMBL" id="LZZI01000186">
    <property type="protein sequence ID" value="OOM53368.1"/>
    <property type="molecule type" value="Genomic_DNA"/>
</dbReference>
<dbReference type="Proteomes" id="UP000587880">
    <property type="component" value="Unassembled WGS sequence"/>
</dbReference>
<evidence type="ECO:0000313" key="8">
    <source>
        <dbReference type="Proteomes" id="UP000190973"/>
    </source>
</evidence>
<dbReference type="Pfam" id="PF12841">
    <property type="entry name" value="YvrJ"/>
    <property type="match status" value="1"/>
</dbReference>
<sequence length="67" mass="7323">MAINDLMNLITNVGFPIAVCAYLLFRLEKQLSELSSSINKLNTIISTKLGVVIDTSPNASDDKLKII</sequence>
<reference evidence="3" key="7">
    <citation type="journal article" date="2022" name="Nat. Biotechnol.">
        <title>Carbon-negative production of acetone and isopropanol by gas fermentation at industrial pilot scale.</title>
        <authorList>
            <person name="Liew F.E."/>
            <person name="Nogle R."/>
            <person name="Abdalla T."/>
            <person name="Rasor B.J."/>
            <person name="Canter C."/>
            <person name="Jensen R.O."/>
            <person name="Wang L."/>
            <person name="Strutz J."/>
            <person name="Chirania P."/>
            <person name="De Tissera S."/>
            <person name="Mueller A.P."/>
            <person name="Ruan Z."/>
            <person name="Gao A."/>
            <person name="Tran L."/>
            <person name="Engle N.L."/>
            <person name="Bromley J.C."/>
            <person name="Daniell J."/>
            <person name="Conrado R."/>
            <person name="Tschaplinski T.J."/>
            <person name="Giannone R.J."/>
            <person name="Hettich R.L."/>
            <person name="Karim A.S."/>
            <person name="Simpson S.D."/>
            <person name="Brown S.D."/>
            <person name="Leang C."/>
            <person name="Jewett M.C."/>
            <person name="Kopke M."/>
        </authorList>
    </citation>
    <scope>NUCLEOTIDE SEQUENCE</scope>
    <source>
        <strain evidence="3">DJ080</strain>
    </source>
</reference>
<dbReference type="STRING" id="1520.LF65_02591"/>
<gene>
    <name evidence="3" type="ORF">B0H41_000877</name>
    <name evidence="5" type="ORF">CBEIBR21_08915</name>
    <name evidence="4" type="ORF">CLBCK_47990</name>
    <name evidence="2" type="ORF">HF849_07995</name>
    <name evidence="1" type="ORF">LF65_02591</name>
</gene>
<dbReference type="EMBL" id="JABAGD010000011">
    <property type="protein sequence ID" value="NMF04698.1"/>
    <property type="molecule type" value="Genomic_DNA"/>
</dbReference>
<dbReference type="Proteomes" id="UP000190959">
    <property type="component" value="Unassembled WGS sequence"/>
</dbReference>